<dbReference type="GO" id="GO:0005813">
    <property type="term" value="C:centrosome"/>
    <property type="evidence" value="ECO:0007669"/>
    <property type="project" value="UniProtKB-SubCell"/>
</dbReference>
<dbReference type="AlphaFoldDB" id="A0AAN8J7L5"/>
<evidence type="ECO:0008006" key="8">
    <source>
        <dbReference type="Google" id="ProtNLM"/>
    </source>
</evidence>
<gene>
    <name evidence="6" type="ORF">SNE40_019539</name>
</gene>
<dbReference type="PANTHER" id="PTHR23170:SF3">
    <property type="entry name" value="LEUCINE-RICH REPEAT-CONTAINING PROTEIN 45"/>
    <property type="match status" value="1"/>
</dbReference>
<organism evidence="6 7">
    <name type="scientific">Patella caerulea</name>
    <name type="common">Rayed Mediterranean limpet</name>
    <dbReference type="NCBI Taxonomy" id="87958"/>
    <lineage>
        <taxon>Eukaryota</taxon>
        <taxon>Metazoa</taxon>
        <taxon>Spiralia</taxon>
        <taxon>Lophotrochozoa</taxon>
        <taxon>Mollusca</taxon>
        <taxon>Gastropoda</taxon>
        <taxon>Patellogastropoda</taxon>
        <taxon>Patelloidea</taxon>
        <taxon>Patellidae</taxon>
        <taxon>Patella</taxon>
    </lineage>
</organism>
<feature type="coiled-coil region" evidence="5">
    <location>
        <begin position="351"/>
        <end position="409"/>
    </location>
</feature>
<feature type="coiled-coil region" evidence="5">
    <location>
        <begin position="454"/>
        <end position="563"/>
    </location>
</feature>
<sequence>MEEFRQTYVHLCKDHHLEIQDCVIDKLKCAEKTPGKGKNILDLSTIGLSPQTCSILGKVLATDRNFLEYKFADCMLSEDAVKGLAHGFTHNTYCRKLDMKGNNIRGTSVETLGKMLCHNNSLYSLCLEWNALGMLDNSFAVFSDGVGSNTCLKALDLRNNQINHDGAAELAASLKRNTTLRALDLRWNNIGLMGGRAILEMLRSNKTLSRLELAGNNIPSDILKAIETSVSNNADRQLIVDDFQKRTTTLSKHVQHLDKEKSLQLNDLMNTIDKQENILKSTKRTTAHQVGNLQNALEDRKKSFNALAAKLAMTESELTLAEQKNHDSNSIINRLKQDISEMTASHHADLRHEKEDRANEEMKLLKELSESNDRNIQLQTKVEDLERKLKQNQEQLYEYKEQITHLQAELTMKGSHYDERIQQEKLRQKDALHDLETYKQKEVNRIRQEADDTEKTLRDRLQKMETHRLELEEEISRLKAANMNDKMMNEEQLISSKQRLKAEEEQRHMQLEEKIRVLQISKDELQTHCTQQAALVSELQRKNSNLQLEHETYKRQLEELGQDLAEKSSITMSEVSKVRHEQKEMEMKLDSERKIQAELREKLSHTDQQLSEQLLKYRTMIEEKDRELVILSEKLRSRDLEITRAREEESQRAHLLQSAIMNYVSKTPFSSPSK</sequence>
<dbReference type="PANTHER" id="PTHR23170">
    <property type="entry name" value="NY-REN-58 ANTIGEN"/>
    <property type="match status" value="1"/>
</dbReference>
<dbReference type="GO" id="GO:0005886">
    <property type="term" value="C:plasma membrane"/>
    <property type="evidence" value="ECO:0007669"/>
    <property type="project" value="TreeGrafter"/>
</dbReference>
<name>A0AAN8J7L5_PATCE</name>
<dbReference type="InterPro" id="IPR052116">
    <property type="entry name" value="Centro_Cilium_Assembly"/>
</dbReference>
<dbReference type="SMART" id="SM00368">
    <property type="entry name" value="LRR_RI"/>
    <property type="match status" value="2"/>
</dbReference>
<evidence type="ECO:0000256" key="3">
    <source>
        <dbReference type="ARBA" id="ARBA00023054"/>
    </source>
</evidence>
<evidence type="ECO:0000313" key="6">
    <source>
        <dbReference type="EMBL" id="KAK6171325.1"/>
    </source>
</evidence>
<reference evidence="6 7" key="1">
    <citation type="submission" date="2024-01" db="EMBL/GenBank/DDBJ databases">
        <title>The genome of the rayed Mediterranean limpet Patella caerulea (Linnaeus, 1758).</title>
        <authorList>
            <person name="Anh-Thu Weber A."/>
            <person name="Halstead-Nussloch G."/>
        </authorList>
    </citation>
    <scope>NUCLEOTIDE SEQUENCE [LARGE SCALE GENOMIC DNA]</scope>
    <source>
        <strain evidence="6">AATW-2023a</strain>
        <tissue evidence="6">Whole specimen</tissue>
    </source>
</reference>
<keyword evidence="7" id="KW-1185">Reference proteome</keyword>
<evidence type="ECO:0000256" key="4">
    <source>
        <dbReference type="ARBA" id="ARBA00023212"/>
    </source>
</evidence>
<evidence type="ECO:0000256" key="2">
    <source>
        <dbReference type="ARBA" id="ARBA00022490"/>
    </source>
</evidence>
<comment type="caution">
    <text evidence="6">The sequence shown here is derived from an EMBL/GenBank/DDBJ whole genome shotgun (WGS) entry which is preliminary data.</text>
</comment>
<protein>
    <recommendedName>
        <fullName evidence="8">Leucine-rich repeat-containing protein 45</fullName>
    </recommendedName>
</protein>
<evidence type="ECO:0000313" key="7">
    <source>
        <dbReference type="Proteomes" id="UP001347796"/>
    </source>
</evidence>
<keyword evidence="4" id="KW-0206">Cytoskeleton</keyword>
<dbReference type="InterPro" id="IPR001611">
    <property type="entry name" value="Leu-rich_rpt"/>
</dbReference>
<dbReference type="Gene3D" id="3.80.10.10">
    <property type="entry name" value="Ribonuclease Inhibitor"/>
    <property type="match status" value="2"/>
</dbReference>
<dbReference type="InterPro" id="IPR032675">
    <property type="entry name" value="LRR_dom_sf"/>
</dbReference>
<dbReference type="SUPFAM" id="SSF52047">
    <property type="entry name" value="RNI-like"/>
    <property type="match status" value="1"/>
</dbReference>
<comment type="subcellular location">
    <subcellularLocation>
        <location evidence="1">Cytoplasm</location>
        <location evidence="1">Cytoskeleton</location>
        <location evidence="1">Microtubule organizing center</location>
        <location evidence="1">Centrosome</location>
    </subcellularLocation>
</comment>
<keyword evidence="3 5" id="KW-0175">Coiled coil</keyword>
<dbReference type="EMBL" id="JAZGQO010000014">
    <property type="protein sequence ID" value="KAK6171325.1"/>
    <property type="molecule type" value="Genomic_DNA"/>
</dbReference>
<evidence type="ECO:0000256" key="1">
    <source>
        <dbReference type="ARBA" id="ARBA00004300"/>
    </source>
</evidence>
<dbReference type="Pfam" id="PF13516">
    <property type="entry name" value="LRR_6"/>
    <property type="match status" value="2"/>
</dbReference>
<keyword evidence="2" id="KW-0963">Cytoplasm</keyword>
<evidence type="ECO:0000256" key="5">
    <source>
        <dbReference type="SAM" id="Coils"/>
    </source>
</evidence>
<accession>A0AAN8J7L5</accession>
<dbReference type="Proteomes" id="UP001347796">
    <property type="component" value="Unassembled WGS sequence"/>
</dbReference>
<proteinExistence type="predicted"/>